<keyword evidence="4" id="KW-1185">Reference proteome</keyword>
<dbReference type="OrthoDB" id="4325209at2"/>
<evidence type="ECO:0000313" key="3">
    <source>
        <dbReference type="EMBL" id="KKZ73523.1"/>
    </source>
</evidence>
<dbReference type="EMBL" id="LAQS01000016">
    <property type="protein sequence ID" value="KKZ73523.1"/>
    <property type="molecule type" value="Genomic_DNA"/>
</dbReference>
<dbReference type="AlphaFoldDB" id="A0A2P2GPV1"/>
<name>A0A2P2GPV1_STREW</name>
<feature type="transmembrane region" description="Helical" evidence="2">
    <location>
        <begin position="272"/>
        <end position="290"/>
    </location>
</feature>
<comment type="caution">
    <text evidence="3">The sequence shown here is derived from an EMBL/GenBank/DDBJ whole genome shotgun (WGS) entry which is preliminary data.</text>
</comment>
<feature type="transmembrane region" description="Helical" evidence="2">
    <location>
        <begin position="168"/>
        <end position="188"/>
    </location>
</feature>
<feature type="transmembrane region" description="Helical" evidence="2">
    <location>
        <begin position="92"/>
        <end position="111"/>
    </location>
</feature>
<accession>A0A2P2GPV1</accession>
<feature type="transmembrane region" description="Helical" evidence="2">
    <location>
        <begin position="302"/>
        <end position="327"/>
    </location>
</feature>
<sequence length="398" mass="40706">MTYRRAAIPALVGGLLLTALLWWAGASADALHLPGSGSVLGGQAVTELERWLAPWAYDPPAALRPGAGTYDGTGDAAVTDGGRYLSLHTTALQIRFCAVFAFFVPGALFLVRRLPPVHGRMPAALLTLWAWGMVAGTLAVGVSTPWLIAAGGHGSYRFLPQLAGLISSGRQMLVVTALVAATVTALVARATAQGAGPLPRTPVPARPARLAATAGTAAVGFSLLVLSYETVAAAIQTLPSPGGLLDEPGDLLRQWLLLGAVTNPAGAPLGDWLLYRAVDVLVLVLVWWALRLLPGLLTRVTVPAMAAGAVSATVLGLLVSQVLRIALDAQGMRYGLLYASGNLGNGVPAALTWGVVAGLVATATLRAATSGEEPAQPAESSEAGGFPEPASATPPVEP</sequence>
<keyword evidence="2" id="KW-0812">Transmembrane</keyword>
<organism evidence="3 4">
    <name type="scientific">Streptomyces showdoensis</name>
    <dbReference type="NCBI Taxonomy" id="68268"/>
    <lineage>
        <taxon>Bacteria</taxon>
        <taxon>Bacillati</taxon>
        <taxon>Actinomycetota</taxon>
        <taxon>Actinomycetes</taxon>
        <taxon>Kitasatosporales</taxon>
        <taxon>Streptomycetaceae</taxon>
        <taxon>Streptomyces</taxon>
    </lineage>
</organism>
<feature type="region of interest" description="Disordered" evidence="1">
    <location>
        <begin position="369"/>
        <end position="398"/>
    </location>
</feature>
<dbReference type="Proteomes" id="UP000265325">
    <property type="component" value="Unassembled WGS sequence"/>
</dbReference>
<reference evidence="3 4" key="1">
    <citation type="submission" date="2015-05" db="EMBL/GenBank/DDBJ databases">
        <title>Draft Genome assembly of Streptomyces showdoensis.</title>
        <authorList>
            <person name="Thapa K.K."/>
            <person name="Metsa-Ketela M."/>
        </authorList>
    </citation>
    <scope>NUCLEOTIDE SEQUENCE [LARGE SCALE GENOMIC DNA]</scope>
    <source>
        <strain evidence="3 4">ATCC 15227</strain>
    </source>
</reference>
<evidence type="ECO:0000313" key="4">
    <source>
        <dbReference type="Proteomes" id="UP000265325"/>
    </source>
</evidence>
<feature type="compositionally biased region" description="Low complexity" evidence="1">
    <location>
        <begin position="370"/>
        <end position="384"/>
    </location>
</feature>
<gene>
    <name evidence="3" type="ORF">VO63_12750</name>
</gene>
<evidence type="ECO:0000256" key="2">
    <source>
        <dbReference type="SAM" id="Phobius"/>
    </source>
</evidence>
<feature type="transmembrane region" description="Helical" evidence="2">
    <location>
        <begin position="123"/>
        <end position="148"/>
    </location>
</feature>
<keyword evidence="2" id="KW-0472">Membrane</keyword>
<evidence type="ECO:0000256" key="1">
    <source>
        <dbReference type="SAM" id="MobiDB-lite"/>
    </source>
</evidence>
<keyword evidence="2" id="KW-1133">Transmembrane helix</keyword>
<protein>
    <submittedName>
        <fullName evidence="3">Membrane protein</fullName>
    </submittedName>
</protein>
<dbReference type="RefSeq" id="WP_046907818.1">
    <property type="nucleotide sequence ID" value="NZ_JBHMCW010000009.1"/>
</dbReference>
<proteinExistence type="predicted"/>